<organism evidence="2 3">
    <name type="scientific">Candidatus Sulfotelmatobacter kueseliae</name>
    <dbReference type="NCBI Taxonomy" id="2042962"/>
    <lineage>
        <taxon>Bacteria</taxon>
        <taxon>Pseudomonadati</taxon>
        <taxon>Acidobacteriota</taxon>
        <taxon>Terriglobia</taxon>
        <taxon>Terriglobales</taxon>
        <taxon>Candidatus Korobacteraceae</taxon>
        <taxon>Candidatus Sulfotelmatobacter</taxon>
    </lineage>
</organism>
<feature type="transmembrane region" description="Helical" evidence="1">
    <location>
        <begin position="65"/>
        <end position="84"/>
    </location>
</feature>
<accession>A0A2U3K695</accession>
<feature type="transmembrane region" description="Helical" evidence="1">
    <location>
        <begin position="123"/>
        <end position="144"/>
    </location>
</feature>
<dbReference type="EMBL" id="OMOD01000046">
    <property type="protein sequence ID" value="SPF35195.1"/>
    <property type="molecule type" value="Genomic_DNA"/>
</dbReference>
<name>A0A2U3K695_9BACT</name>
<sequence length="157" mass="17825">MLRFWNNPEFVRHRRAELRPARAITVAAVVVLMCVLLGIACWSFEQAQLDRGQRAEQGFARDTWLLLYYWLMGLQGVALTFWTLSSCAQSVSGERDRKTWEFQRTTGLTAAELLVGKLMGEPILVYFAVACAAPITLIAGRAGFRWAPWFQFSCSSR</sequence>
<evidence type="ECO:0000256" key="1">
    <source>
        <dbReference type="SAM" id="Phobius"/>
    </source>
</evidence>
<evidence type="ECO:0000313" key="2">
    <source>
        <dbReference type="EMBL" id="SPF35195.1"/>
    </source>
</evidence>
<evidence type="ECO:0000313" key="3">
    <source>
        <dbReference type="Proteomes" id="UP000238701"/>
    </source>
</evidence>
<proteinExistence type="predicted"/>
<reference evidence="3" key="1">
    <citation type="submission" date="2018-02" db="EMBL/GenBank/DDBJ databases">
        <authorList>
            <person name="Hausmann B."/>
        </authorList>
    </citation>
    <scope>NUCLEOTIDE SEQUENCE [LARGE SCALE GENOMIC DNA]</scope>
    <source>
        <strain evidence="3">Peat soil MAG SbA1</strain>
    </source>
</reference>
<keyword evidence="1" id="KW-0472">Membrane</keyword>
<dbReference type="AlphaFoldDB" id="A0A2U3K695"/>
<protein>
    <submittedName>
        <fullName evidence="2">Uncharacterized protein</fullName>
    </submittedName>
</protein>
<keyword evidence="1" id="KW-1133">Transmembrane helix</keyword>
<keyword evidence="1" id="KW-0812">Transmembrane</keyword>
<gene>
    <name evidence="2" type="ORF">SBA1_140086</name>
</gene>
<dbReference type="Proteomes" id="UP000238701">
    <property type="component" value="Unassembled WGS sequence"/>
</dbReference>
<feature type="transmembrane region" description="Helical" evidence="1">
    <location>
        <begin position="20"/>
        <end position="44"/>
    </location>
</feature>